<dbReference type="Gene3D" id="3.40.50.150">
    <property type="entry name" value="Vaccinia Virus protein VP39"/>
    <property type="match status" value="1"/>
</dbReference>
<proteinExistence type="predicted"/>
<reference evidence="2 3" key="1">
    <citation type="submission" date="2016-11" db="EMBL/GenBank/DDBJ databases">
        <authorList>
            <person name="Jaros S."/>
            <person name="Januszkiewicz K."/>
            <person name="Wedrychowicz H."/>
        </authorList>
    </citation>
    <scope>NUCLEOTIDE SEQUENCE [LARGE SCALE GENOMIC DNA]</scope>
    <source>
        <strain evidence="2 3">DSM 9297</strain>
    </source>
</reference>
<feature type="domain" description="Methyltransferase type 11" evidence="1">
    <location>
        <begin position="108"/>
        <end position="201"/>
    </location>
</feature>
<dbReference type="Pfam" id="PF08241">
    <property type="entry name" value="Methyltransf_11"/>
    <property type="match status" value="1"/>
</dbReference>
<accession>A0A1M5JAX9</accession>
<dbReference type="PANTHER" id="PTHR43861:SF6">
    <property type="entry name" value="METHYLTRANSFERASE TYPE 11"/>
    <property type="match status" value="1"/>
</dbReference>
<keyword evidence="3" id="KW-1185">Reference proteome</keyword>
<dbReference type="GO" id="GO:0008757">
    <property type="term" value="F:S-adenosylmethionine-dependent methyltransferase activity"/>
    <property type="evidence" value="ECO:0007669"/>
    <property type="project" value="InterPro"/>
</dbReference>
<dbReference type="STRING" id="43928.SAMN05443636_0026"/>
<sequence>MRRLVRYGIRILREEGLTPFLSKFLKFLKSYLYAPVALISLFATGRSFSEAMLVLPLGKPLDRVDALLDPPFNPTPPMVKDTVKANHISRYLFAIDLFDKYDVGPEHLDVACGVGYANKIFRTLRPGTNYLGVEIDSAAINYANAHYGNEANYVRGNAAHLPLKENSRDSVSCFETLEHVNDDKKLLNELRRVVSDDGCIIVSVPNNQDLSRMDTKEQLKDYPHVNSYDARSFERLLNDVFEDSAIDTYIQQKVVQNPQRIEDSRAQTPYGFYRKDSGDCSEETGVLIGVVRGL</sequence>
<name>A0A1M5JAX9_9EURY</name>
<keyword evidence="2" id="KW-0808">Transferase</keyword>
<dbReference type="PANTHER" id="PTHR43861">
    <property type="entry name" value="TRANS-ACONITATE 2-METHYLTRANSFERASE-RELATED"/>
    <property type="match status" value="1"/>
</dbReference>
<organism evidence="2 3">
    <name type="scientific">Halobaculum gomorrense</name>
    <dbReference type="NCBI Taxonomy" id="43928"/>
    <lineage>
        <taxon>Archaea</taxon>
        <taxon>Methanobacteriati</taxon>
        <taxon>Methanobacteriota</taxon>
        <taxon>Stenosarchaea group</taxon>
        <taxon>Halobacteria</taxon>
        <taxon>Halobacteriales</taxon>
        <taxon>Haloferacaceae</taxon>
        <taxon>Halobaculum</taxon>
    </lineage>
</organism>
<dbReference type="InterPro" id="IPR029063">
    <property type="entry name" value="SAM-dependent_MTases_sf"/>
</dbReference>
<gene>
    <name evidence="2" type="ORF">SAMN05443636_0026</name>
</gene>
<keyword evidence="2" id="KW-0489">Methyltransferase</keyword>
<evidence type="ECO:0000313" key="2">
    <source>
        <dbReference type="EMBL" id="SHG37722.1"/>
    </source>
</evidence>
<evidence type="ECO:0000259" key="1">
    <source>
        <dbReference type="Pfam" id="PF08241"/>
    </source>
</evidence>
<dbReference type="RefSeq" id="WP_079991412.1">
    <property type="nucleotide sequence ID" value="NZ_FQWV01000001.1"/>
</dbReference>
<dbReference type="SUPFAM" id="SSF53335">
    <property type="entry name" value="S-adenosyl-L-methionine-dependent methyltransferases"/>
    <property type="match status" value="1"/>
</dbReference>
<protein>
    <submittedName>
        <fullName evidence="2">Methyltransferase domain-containing protein</fullName>
    </submittedName>
</protein>
<dbReference type="InterPro" id="IPR013216">
    <property type="entry name" value="Methyltransf_11"/>
</dbReference>
<dbReference type="CDD" id="cd02440">
    <property type="entry name" value="AdoMet_MTases"/>
    <property type="match status" value="1"/>
</dbReference>
<evidence type="ECO:0000313" key="3">
    <source>
        <dbReference type="Proteomes" id="UP000184357"/>
    </source>
</evidence>
<dbReference type="EMBL" id="FQWV01000001">
    <property type="protein sequence ID" value="SHG37722.1"/>
    <property type="molecule type" value="Genomic_DNA"/>
</dbReference>
<dbReference type="Proteomes" id="UP000184357">
    <property type="component" value="Unassembled WGS sequence"/>
</dbReference>
<dbReference type="AlphaFoldDB" id="A0A1M5JAX9"/>
<dbReference type="GO" id="GO:0032259">
    <property type="term" value="P:methylation"/>
    <property type="evidence" value="ECO:0007669"/>
    <property type="project" value="UniProtKB-KW"/>
</dbReference>